<dbReference type="VEuPathDB" id="FungiDB:SI65_06726"/>
<accession>A0A1E3BAP1</accession>
<name>A0A1E3BAP1_ASPCR</name>
<feature type="coiled-coil region" evidence="1">
    <location>
        <begin position="719"/>
        <end position="760"/>
    </location>
</feature>
<dbReference type="STRING" id="573508.A0A1E3BAP1"/>
<protein>
    <submittedName>
        <fullName evidence="3">Uncharacterized protein</fullName>
    </submittedName>
</protein>
<organism evidence="3 4">
    <name type="scientific">Aspergillus cristatus</name>
    <name type="common">Chinese Fuzhuan brick tea-fermentation fungus</name>
    <name type="synonym">Eurotium cristatum</name>
    <dbReference type="NCBI Taxonomy" id="573508"/>
    <lineage>
        <taxon>Eukaryota</taxon>
        <taxon>Fungi</taxon>
        <taxon>Dikarya</taxon>
        <taxon>Ascomycota</taxon>
        <taxon>Pezizomycotina</taxon>
        <taxon>Eurotiomycetes</taxon>
        <taxon>Eurotiomycetidae</taxon>
        <taxon>Eurotiales</taxon>
        <taxon>Aspergillaceae</taxon>
        <taxon>Aspergillus</taxon>
        <taxon>Aspergillus subgen. Aspergillus</taxon>
    </lineage>
</organism>
<keyword evidence="4" id="KW-1185">Reference proteome</keyword>
<reference evidence="3 4" key="1">
    <citation type="journal article" date="2016" name="BMC Genomics">
        <title>Comparative genomic and transcriptomic analyses of the Fuzhuan brick tea-fermentation fungus Aspergillus cristatus.</title>
        <authorList>
            <person name="Ge Y."/>
            <person name="Wang Y."/>
            <person name="Liu Y."/>
            <person name="Tan Y."/>
            <person name="Ren X."/>
            <person name="Zhang X."/>
            <person name="Hyde K.D."/>
            <person name="Liu Y."/>
            <person name="Liu Z."/>
        </authorList>
    </citation>
    <scope>NUCLEOTIDE SEQUENCE [LARGE SCALE GENOMIC DNA]</scope>
    <source>
        <strain evidence="3 4">GZAAS20.1005</strain>
    </source>
</reference>
<dbReference type="Proteomes" id="UP000094569">
    <property type="component" value="Unassembled WGS sequence"/>
</dbReference>
<dbReference type="EMBL" id="JXNT01000007">
    <property type="protein sequence ID" value="ODM17938.1"/>
    <property type="molecule type" value="Genomic_DNA"/>
</dbReference>
<proteinExistence type="predicted"/>
<evidence type="ECO:0000256" key="2">
    <source>
        <dbReference type="SAM" id="MobiDB-lite"/>
    </source>
</evidence>
<gene>
    <name evidence="3" type="ORF">SI65_06726</name>
</gene>
<evidence type="ECO:0000313" key="4">
    <source>
        <dbReference type="Proteomes" id="UP000094569"/>
    </source>
</evidence>
<feature type="coiled-coil region" evidence="1">
    <location>
        <begin position="642"/>
        <end position="676"/>
    </location>
</feature>
<comment type="caution">
    <text evidence="3">The sequence shown here is derived from an EMBL/GenBank/DDBJ whole genome shotgun (WGS) entry which is preliminary data.</text>
</comment>
<feature type="region of interest" description="Disordered" evidence="2">
    <location>
        <begin position="593"/>
        <end position="636"/>
    </location>
</feature>
<dbReference type="AlphaFoldDB" id="A0A1E3BAP1"/>
<sequence length="823" mass="93030">MQRLWSRAAPATTCRQVTQPNAAVVGVTRGATAASKRRLRFANSFTAFYSSIFAAAALADAQVKDKRRVEWEEKIAAVKEEVDVLVGEEQQLISALESRRGRCVVGGTTIQSRSYSTTVPRFSIDLDNDLDELELVNRSLAEFDHQDDAAIRQHEADEEPDELRTPIWLAGPSMKEKAIRVLALKQLAIRLMLRPTLAHDYEGLPMKYAGDNDVPRIKPTRLLTELNNLRKRIDFLRENEDVNVDDIMHPFRANPYYVVRQEKMKLDNEMEQITNIYLSGRISVQEYLLRVASNLSRSIEPDRPRAFKIMLLAFTHTRQNDLGLMVLRTLFPNRFRLSSPLIITILNFYRKTKDLLNFDLFLQMLIGGGYPVNLGKMPHFRHKVINGIDLTIPPLDSSNPVLYAALISACLRFDQPERADAYLQAARLTGYMDDYHTLFAYLKFYSIRQDWWNGVNTLKRAIAYMGSTSVHIEKYVERLIFLMVHLCDSCEKSAVSEALIKAAVESGFDPKLGERQQDIEDEIDPLFERWIGASMMSESSNEGRPIGEKCFSFLRTAGDVVSDLGEFPEEQSPARLRRKWSGHFSQSLLSSVLSERRPQHNSPAQDGVAFNGTESQQTPEPVGEQGPPELGQATEPSAPGILIQQGEEIAMLRRDINRLDQRLDEAIEANKFQTETMTAHNDVISHMKDELRELRKISKITKESYQAHEKTSAMQDKEIQSLKHEVSELKESLASERGALNEALRSLKTALNELHEVKSQVARNGKTGQSLQADLADSTTNIRDQAANLKAKAKAGALPSKLEFKLAKQQGASLDSMPHHRKK</sequence>
<evidence type="ECO:0000313" key="3">
    <source>
        <dbReference type="EMBL" id="ODM17938.1"/>
    </source>
</evidence>
<dbReference type="OrthoDB" id="185373at2759"/>
<keyword evidence="1" id="KW-0175">Coiled coil</keyword>
<evidence type="ECO:0000256" key="1">
    <source>
        <dbReference type="SAM" id="Coils"/>
    </source>
</evidence>